<comment type="similarity">
    <text evidence="1">Belongs to the sigma-70 factor family. ECF subfamily.</text>
</comment>
<dbReference type="Pfam" id="PF08281">
    <property type="entry name" value="Sigma70_r4_2"/>
    <property type="match status" value="1"/>
</dbReference>
<dbReference type="NCBIfam" id="TIGR02937">
    <property type="entry name" value="sigma70-ECF"/>
    <property type="match status" value="1"/>
</dbReference>
<dbReference type="PANTHER" id="PTHR43133">
    <property type="entry name" value="RNA POLYMERASE ECF-TYPE SIGMA FACTO"/>
    <property type="match status" value="1"/>
</dbReference>
<dbReference type="GO" id="GO:0003677">
    <property type="term" value="F:DNA binding"/>
    <property type="evidence" value="ECO:0007669"/>
    <property type="project" value="InterPro"/>
</dbReference>
<dbReference type="InterPro" id="IPR013325">
    <property type="entry name" value="RNA_pol_sigma_r2"/>
</dbReference>
<evidence type="ECO:0000313" key="7">
    <source>
        <dbReference type="Proteomes" id="UP000199226"/>
    </source>
</evidence>
<evidence type="ECO:0000256" key="3">
    <source>
        <dbReference type="ARBA" id="ARBA00023082"/>
    </source>
</evidence>
<dbReference type="InterPro" id="IPR007627">
    <property type="entry name" value="RNA_pol_sigma70_r2"/>
</dbReference>
<dbReference type="EMBL" id="FNHH01000014">
    <property type="protein sequence ID" value="SDM50851.1"/>
    <property type="molecule type" value="Genomic_DNA"/>
</dbReference>
<sequence>MQISDEILLDLMKKGDSASFNILFDRYWEKLYATVFSVCSDREVCSEVVHDIFLNLWIKREKLQIESFRAYIHASARYHVYRHVKNARRQSLEYREDLEFSSRVSMNDGELNIHYRDLEKSVERELQELPRRCQEIFTLSRREQLSNDEIAARLDISKRSVENQLTHALRHLRLSMRHFLVILYTILSFNPFS</sequence>
<dbReference type="Pfam" id="PF04542">
    <property type="entry name" value="Sigma70_r2"/>
    <property type="match status" value="1"/>
</dbReference>
<keyword evidence="2" id="KW-0805">Transcription regulation</keyword>
<keyword evidence="7" id="KW-1185">Reference proteome</keyword>
<dbReference type="Gene3D" id="1.10.1740.10">
    <property type="match status" value="1"/>
</dbReference>
<evidence type="ECO:0000259" key="5">
    <source>
        <dbReference type="SMART" id="SM00421"/>
    </source>
</evidence>
<feature type="domain" description="HTH luxR-type" evidence="5">
    <location>
        <begin position="136"/>
        <end position="184"/>
    </location>
</feature>
<dbReference type="InterPro" id="IPR013249">
    <property type="entry name" value="RNA_pol_sigma70_r4_t2"/>
</dbReference>
<dbReference type="PANTHER" id="PTHR43133:SF46">
    <property type="entry name" value="RNA POLYMERASE SIGMA-70 FACTOR ECF SUBFAMILY"/>
    <property type="match status" value="1"/>
</dbReference>
<keyword evidence="3" id="KW-0731">Sigma factor</keyword>
<dbReference type="STRING" id="990371.SAMN05421813_11423"/>
<evidence type="ECO:0000256" key="4">
    <source>
        <dbReference type="ARBA" id="ARBA00023163"/>
    </source>
</evidence>
<dbReference type="AlphaFoldDB" id="A0A1G9TTF4"/>
<evidence type="ECO:0000256" key="2">
    <source>
        <dbReference type="ARBA" id="ARBA00023015"/>
    </source>
</evidence>
<evidence type="ECO:0000313" key="6">
    <source>
        <dbReference type="EMBL" id="SDM50851.1"/>
    </source>
</evidence>
<name>A0A1G9TTF4_9SPHI</name>
<reference evidence="7" key="1">
    <citation type="submission" date="2016-10" db="EMBL/GenBank/DDBJ databases">
        <authorList>
            <person name="Varghese N."/>
            <person name="Submissions S."/>
        </authorList>
    </citation>
    <scope>NUCLEOTIDE SEQUENCE [LARGE SCALE GENOMIC DNA]</scope>
    <source>
        <strain evidence="7">DSM 24536</strain>
    </source>
</reference>
<dbReference type="Gene3D" id="1.10.10.10">
    <property type="entry name" value="Winged helix-like DNA-binding domain superfamily/Winged helix DNA-binding domain"/>
    <property type="match status" value="1"/>
</dbReference>
<protein>
    <submittedName>
        <fullName evidence="6">RNA polymerase sigma-70 factor, ECF subfamily</fullName>
    </submittedName>
</protein>
<dbReference type="RefSeq" id="WP_245704493.1">
    <property type="nucleotide sequence ID" value="NZ_FNHH01000014.1"/>
</dbReference>
<dbReference type="GO" id="GO:0006352">
    <property type="term" value="P:DNA-templated transcription initiation"/>
    <property type="evidence" value="ECO:0007669"/>
    <property type="project" value="InterPro"/>
</dbReference>
<organism evidence="6 7">
    <name type="scientific">Daejeonella rubra</name>
    <dbReference type="NCBI Taxonomy" id="990371"/>
    <lineage>
        <taxon>Bacteria</taxon>
        <taxon>Pseudomonadati</taxon>
        <taxon>Bacteroidota</taxon>
        <taxon>Sphingobacteriia</taxon>
        <taxon>Sphingobacteriales</taxon>
        <taxon>Sphingobacteriaceae</taxon>
        <taxon>Daejeonella</taxon>
    </lineage>
</organism>
<dbReference type="InterPro" id="IPR013324">
    <property type="entry name" value="RNA_pol_sigma_r3/r4-like"/>
</dbReference>
<accession>A0A1G9TTF4</accession>
<dbReference type="InterPro" id="IPR014284">
    <property type="entry name" value="RNA_pol_sigma-70_dom"/>
</dbReference>
<evidence type="ECO:0000256" key="1">
    <source>
        <dbReference type="ARBA" id="ARBA00010641"/>
    </source>
</evidence>
<dbReference type="Proteomes" id="UP000199226">
    <property type="component" value="Unassembled WGS sequence"/>
</dbReference>
<proteinExistence type="inferred from homology"/>
<dbReference type="SMART" id="SM00421">
    <property type="entry name" value="HTH_LUXR"/>
    <property type="match status" value="1"/>
</dbReference>
<dbReference type="SUPFAM" id="SSF88659">
    <property type="entry name" value="Sigma3 and sigma4 domains of RNA polymerase sigma factors"/>
    <property type="match status" value="1"/>
</dbReference>
<dbReference type="SUPFAM" id="SSF88946">
    <property type="entry name" value="Sigma2 domain of RNA polymerase sigma factors"/>
    <property type="match status" value="1"/>
</dbReference>
<dbReference type="InterPro" id="IPR039425">
    <property type="entry name" value="RNA_pol_sigma-70-like"/>
</dbReference>
<dbReference type="GO" id="GO:0016987">
    <property type="term" value="F:sigma factor activity"/>
    <property type="evidence" value="ECO:0007669"/>
    <property type="project" value="UniProtKB-KW"/>
</dbReference>
<gene>
    <name evidence="6" type="ORF">SAMN05421813_11423</name>
</gene>
<dbReference type="InterPro" id="IPR000792">
    <property type="entry name" value="Tscrpt_reg_LuxR_C"/>
</dbReference>
<dbReference type="InterPro" id="IPR036388">
    <property type="entry name" value="WH-like_DNA-bd_sf"/>
</dbReference>
<keyword evidence="4" id="KW-0804">Transcription</keyword>